<dbReference type="InterPro" id="IPR007379">
    <property type="entry name" value="Tim44-like_dom"/>
</dbReference>
<sequence length="328" mass="35846">MNKLTSIVTTLIIGLSLGLGSVSDAEAKRLGGGGSFGGKSSFNKPYQRSASPAKAAPTRQQQQAQSQNQAAKQKLAGRGGLMGMLGGLALGGLLGAMLFGGAFENFNFMDILVFGGIAFLLYKLFAARAKNTARPVPVYSRDSYEPQQRSTSAYSDYEAPQTQAPSRASVGNTGFNTDLLFKKDFQANTDSGFEPAIENRELILPEGFDEHAFLNGAENAFRALQAAWDDRDLAEIRGLTTDRVFAEIQDQLKASTDDNRTEVISVQTELLDVRESGSELEATVLFDTVIREDIYGPEQAVREVWHFVKPRNSLQPKWYLDGIQQVEE</sequence>
<feature type="region of interest" description="Disordered" evidence="1">
    <location>
        <begin position="36"/>
        <end position="72"/>
    </location>
</feature>
<feature type="transmembrane region" description="Helical" evidence="2">
    <location>
        <begin position="81"/>
        <end position="99"/>
    </location>
</feature>
<keyword evidence="2" id="KW-0472">Membrane</keyword>
<dbReference type="AlphaFoldDB" id="A0A4P9USF7"/>
<evidence type="ECO:0000256" key="2">
    <source>
        <dbReference type="SAM" id="Phobius"/>
    </source>
</evidence>
<feature type="transmembrane region" description="Helical" evidence="2">
    <location>
        <begin position="106"/>
        <end position="125"/>
    </location>
</feature>
<dbReference type="KEGG" id="mbur:EQU24_21180"/>
<dbReference type="EMBL" id="CP035467">
    <property type="protein sequence ID" value="QCW84469.1"/>
    <property type="molecule type" value="Genomic_DNA"/>
</dbReference>
<accession>A0A4P9USF7</accession>
<feature type="compositionally biased region" description="Polar residues" evidence="1">
    <location>
        <begin position="145"/>
        <end position="169"/>
    </location>
</feature>
<dbReference type="OrthoDB" id="5298777at2"/>
<dbReference type="InterPro" id="IPR032710">
    <property type="entry name" value="NTF2-like_dom_sf"/>
</dbReference>
<evidence type="ECO:0000256" key="1">
    <source>
        <dbReference type="SAM" id="MobiDB-lite"/>
    </source>
</evidence>
<name>A0A4P9USF7_METBY</name>
<dbReference type="RefSeq" id="WP_026130274.1">
    <property type="nucleotide sequence ID" value="NZ_CP035467.1"/>
</dbReference>
<keyword evidence="2" id="KW-0812">Transmembrane</keyword>
<dbReference type="Gene3D" id="3.10.450.240">
    <property type="match status" value="1"/>
</dbReference>
<feature type="domain" description="Tim44-like" evidence="3">
    <location>
        <begin position="196"/>
        <end position="325"/>
    </location>
</feature>
<keyword evidence="2" id="KW-1133">Transmembrane helix</keyword>
<feature type="region of interest" description="Disordered" evidence="1">
    <location>
        <begin position="139"/>
        <end position="169"/>
    </location>
</feature>
<reference evidence="5" key="1">
    <citation type="journal article" date="2019" name="J. Bacteriol.">
        <title>A Mutagenic Screen Identifies a TonB-Dependent Receptor Required for the Lanthanide Metal Switch in the Type I Methanotroph 'Methylotuvimicrobium buryatense' 5GB1C.</title>
        <authorList>
            <person name="Groom J.D."/>
            <person name="Ford S.M."/>
            <person name="Pesesky M.W."/>
            <person name="Lidstrom M.E."/>
        </authorList>
    </citation>
    <scope>NUCLEOTIDE SEQUENCE [LARGE SCALE GENOMIC DNA]</scope>
    <source>
        <strain evidence="5">5GB1C</strain>
    </source>
</reference>
<evidence type="ECO:0000259" key="3">
    <source>
        <dbReference type="SMART" id="SM00978"/>
    </source>
</evidence>
<dbReference type="SMART" id="SM00978">
    <property type="entry name" value="Tim44"/>
    <property type="match status" value="1"/>
</dbReference>
<dbReference type="PANTHER" id="PTHR41542">
    <property type="entry name" value="BLL5807 PROTEIN"/>
    <property type="match status" value="1"/>
</dbReference>
<organism evidence="4 5">
    <name type="scientific">Methylotuvimicrobium buryatense</name>
    <name type="common">Methylomicrobium buryatense</name>
    <dbReference type="NCBI Taxonomy" id="95641"/>
    <lineage>
        <taxon>Bacteria</taxon>
        <taxon>Pseudomonadati</taxon>
        <taxon>Pseudomonadota</taxon>
        <taxon>Gammaproteobacteria</taxon>
        <taxon>Methylococcales</taxon>
        <taxon>Methylococcaceae</taxon>
        <taxon>Methylotuvimicrobium</taxon>
    </lineage>
</organism>
<dbReference type="PANTHER" id="PTHR41542:SF1">
    <property type="entry name" value="BLL5807 PROTEIN"/>
    <property type="match status" value="1"/>
</dbReference>
<feature type="compositionally biased region" description="Low complexity" evidence="1">
    <location>
        <begin position="53"/>
        <end position="72"/>
    </location>
</feature>
<protein>
    <submittedName>
        <fullName evidence="4">Tim44 domain-containing protein</fullName>
    </submittedName>
</protein>
<gene>
    <name evidence="4" type="ORF">EQU24_21180</name>
</gene>
<dbReference type="Pfam" id="PF04280">
    <property type="entry name" value="Tim44"/>
    <property type="match status" value="1"/>
</dbReference>
<proteinExistence type="predicted"/>
<evidence type="ECO:0000313" key="5">
    <source>
        <dbReference type="Proteomes" id="UP000305881"/>
    </source>
</evidence>
<evidence type="ECO:0000313" key="4">
    <source>
        <dbReference type="EMBL" id="QCW84469.1"/>
    </source>
</evidence>
<dbReference type="SUPFAM" id="SSF54427">
    <property type="entry name" value="NTF2-like"/>
    <property type="match status" value="1"/>
</dbReference>
<dbReference type="STRING" id="675511.GCA_000341735_03190"/>
<keyword evidence="5" id="KW-1185">Reference proteome</keyword>
<dbReference type="Proteomes" id="UP000305881">
    <property type="component" value="Chromosome"/>
</dbReference>